<organism evidence="10 11">
    <name type="scientific">Poritiphilus flavus</name>
    <dbReference type="NCBI Taxonomy" id="2697053"/>
    <lineage>
        <taxon>Bacteria</taxon>
        <taxon>Pseudomonadati</taxon>
        <taxon>Bacteroidota</taxon>
        <taxon>Flavobacteriia</taxon>
        <taxon>Flavobacteriales</taxon>
        <taxon>Flavobacteriaceae</taxon>
        <taxon>Poritiphilus</taxon>
    </lineage>
</organism>
<keyword evidence="11" id="KW-1185">Reference proteome</keyword>
<dbReference type="InterPro" id="IPR023996">
    <property type="entry name" value="TonB-dep_OMP_SusC/RagA"/>
</dbReference>
<sequence>MKLKLFFLMVLSVSSVVLAQTQVTGVVLDEANVPLPSATVLEKGSNNGVVTDFDGNFSITVSNSNATLVISYIGFESREIVLDGSSSYTVQLTSSSTGLDEVVVIGYGAVEKKDLTGAVASLSNETLTEQRKTDIGQALQGRVAGVDVRTLSFKPGAPLSIQVRGNTVITANQGSERDGVSDDISTDPDQPLYVVDGVFFDDINALNPADIEQMDILKDASATAIYGSRGANGVVIISTKSGVEGRTRFTYDATFGLRVPTNVPDFFDGPEYVAFVDDVLRAREWQNADLSVEAYNNVTIDRSTEFQSTNEEASNVANGRYTDWIDLFQRTGVQTSHTVGMSGGKDGLVYNGSLGYLKDEGVIGIEEFERYNLSASLSKKVTEKLTVGVKTYLTLSEREEGSRELFRSTFRLAPTVNPFDANGEAIVFPDDQDLRFPNPVFEDEGAWRVNTKTLNVIANASIDYKANDWLNFRTQFSPNISTSRFGEFRGLLTKNSRNDPSRVRSVYDTGFRTSYTWDNILDFNFDITPDQRLKATLISSLFYDNREGSMIQTRNFDTDAFLFFNTEGGTDIRDFDSFYTKETLASFAGRLNYSIKDRYLFTFTGRYDGSSKLAESNKWQFFPSAAFAWRASEEVFLRDVDWLNNLKLRVSYGESGNDNPVDPYSSLAFLQQANYLFDDDIGLGKIVQTLPNADLTWEVSKEYNVGLDLGILNNRVNLAMEYYRKTTEGSILNRQLSFITGLGESGSTPSSIGNFGSVRNSGVEITLNTVNIQTADFSWRTNINYTKNVNEILELYDGVERILVGTDQRLNGVLQVGAPIDATFDYEVDGIWSVDEAAEASSFGALPGQYKFVDQNGDGVINPDDKVVLGSQSPDWIGGMTNTFNYKNFELNVQVNTRQGVFGHSEWHQNFSTFQGDRAVFNSLDQDYWTPNNQGARYPSPEYGEDGGRPWFYEDMSFVRVGNIGVAYSFPQQVLDKLKLSNLRLSIDLQNPFVFTDFEGPDPETGLQNSYNMSYSIKTFLFGLKLAY</sequence>
<dbReference type="Gene3D" id="2.60.40.1120">
    <property type="entry name" value="Carboxypeptidase-like, regulatory domain"/>
    <property type="match status" value="1"/>
</dbReference>
<dbReference type="InterPro" id="IPR012910">
    <property type="entry name" value="Plug_dom"/>
</dbReference>
<feature type="domain" description="TonB-dependent receptor plug" evidence="9">
    <location>
        <begin position="112"/>
        <end position="234"/>
    </location>
</feature>
<evidence type="ECO:0000256" key="8">
    <source>
        <dbReference type="SAM" id="SignalP"/>
    </source>
</evidence>
<feature type="chain" id="PRO_5027113714" evidence="8">
    <location>
        <begin position="20"/>
        <end position="1028"/>
    </location>
</feature>
<keyword evidence="8" id="KW-0732">Signal</keyword>
<comment type="similarity">
    <text evidence="7">Belongs to the TonB-dependent receptor family.</text>
</comment>
<dbReference type="PROSITE" id="PS52016">
    <property type="entry name" value="TONB_DEPENDENT_REC_3"/>
    <property type="match status" value="1"/>
</dbReference>
<keyword evidence="3 7" id="KW-1134">Transmembrane beta strand</keyword>
<dbReference type="InterPro" id="IPR039426">
    <property type="entry name" value="TonB-dep_rcpt-like"/>
</dbReference>
<dbReference type="InterPro" id="IPR008969">
    <property type="entry name" value="CarboxyPept-like_regulatory"/>
</dbReference>
<feature type="signal peptide" evidence="8">
    <location>
        <begin position="1"/>
        <end position="19"/>
    </location>
</feature>
<dbReference type="InterPro" id="IPR023997">
    <property type="entry name" value="TonB-dep_OMP_SusC/RagA_CS"/>
</dbReference>
<dbReference type="Gene3D" id="2.170.130.10">
    <property type="entry name" value="TonB-dependent receptor, plug domain"/>
    <property type="match status" value="1"/>
</dbReference>
<dbReference type="AlphaFoldDB" id="A0A6L9EE53"/>
<dbReference type="GO" id="GO:0009279">
    <property type="term" value="C:cell outer membrane"/>
    <property type="evidence" value="ECO:0007669"/>
    <property type="project" value="UniProtKB-SubCell"/>
</dbReference>
<evidence type="ECO:0000313" key="10">
    <source>
        <dbReference type="EMBL" id="NAS12996.1"/>
    </source>
</evidence>
<evidence type="ECO:0000256" key="6">
    <source>
        <dbReference type="ARBA" id="ARBA00023237"/>
    </source>
</evidence>
<dbReference type="NCBIfam" id="TIGR04057">
    <property type="entry name" value="SusC_RagA_signa"/>
    <property type="match status" value="1"/>
</dbReference>
<dbReference type="EMBL" id="WXYO01000006">
    <property type="protein sequence ID" value="NAS12996.1"/>
    <property type="molecule type" value="Genomic_DNA"/>
</dbReference>
<evidence type="ECO:0000256" key="7">
    <source>
        <dbReference type="PROSITE-ProRule" id="PRU01360"/>
    </source>
</evidence>
<name>A0A6L9EE53_9FLAO</name>
<dbReference type="SUPFAM" id="SSF49464">
    <property type="entry name" value="Carboxypeptidase regulatory domain-like"/>
    <property type="match status" value="1"/>
</dbReference>
<evidence type="ECO:0000313" key="11">
    <source>
        <dbReference type="Proteomes" id="UP000475249"/>
    </source>
</evidence>
<keyword evidence="4 7" id="KW-0812">Transmembrane</keyword>
<dbReference type="NCBIfam" id="TIGR04056">
    <property type="entry name" value="OMP_RagA_SusC"/>
    <property type="match status" value="1"/>
</dbReference>
<evidence type="ECO:0000256" key="2">
    <source>
        <dbReference type="ARBA" id="ARBA00022448"/>
    </source>
</evidence>
<dbReference type="Proteomes" id="UP000475249">
    <property type="component" value="Unassembled WGS sequence"/>
</dbReference>
<protein>
    <submittedName>
        <fullName evidence="10">SusC/RagA family TonB-linked outer membrane protein</fullName>
    </submittedName>
</protein>
<gene>
    <name evidence="10" type="ORF">GTQ38_13355</name>
</gene>
<accession>A0A6L9EE53</accession>
<reference evidence="10 11" key="1">
    <citation type="submission" date="2020-01" db="EMBL/GenBank/DDBJ databases">
        <title>Bacteria diversity of Porities sp.</title>
        <authorList>
            <person name="Wang G."/>
        </authorList>
    </citation>
    <scope>NUCLEOTIDE SEQUENCE [LARGE SCALE GENOMIC DNA]</scope>
    <source>
        <strain evidence="10 11">R33</strain>
    </source>
</reference>
<proteinExistence type="inferred from homology"/>
<keyword evidence="2 7" id="KW-0813">Transport</keyword>
<keyword evidence="6 7" id="KW-0998">Cell outer membrane</keyword>
<evidence type="ECO:0000256" key="4">
    <source>
        <dbReference type="ARBA" id="ARBA00022692"/>
    </source>
</evidence>
<dbReference type="RefSeq" id="WP_161436042.1">
    <property type="nucleotide sequence ID" value="NZ_WXYO01000006.1"/>
</dbReference>
<comment type="caution">
    <text evidence="10">The sequence shown here is derived from an EMBL/GenBank/DDBJ whole genome shotgun (WGS) entry which is preliminary data.</text>
</comment>
<dbReference type="Pfam" id="PF13715">
    <property type="entry name" value="CarbopepD_reg_2"/>
    <property type="match status" value="1"/>
</dbReference>
<dbReference type="Pfam" id="PF07715">
    <property type="entry name" value="Plug"/>
    <property type="match status" value="1"/>
</dbReference>
<evidence type="ECO:0000259" key="9">
    <source>
        <dbReference type="Pfam" id="PF07715"/>
    </source>
</evidence>
<dbReference type="InterPro" id="IPR037066">
    <property type="entry name" value="Plug_dom_sf"/>
</dbReference>
<dbReference type="Gene3D" id="2.40.170.20">
    <property type="entry name" value="TonB-dependent receptor, beta-barrel domain"/>
    <property type="match status" value="1"/>
</dbReference>
<keyword evidence="5 7" id="KW-0472">Membrane</keyword>
<comment type="subcellular location">
    <subcellularLocation>
        <location evidence="1 7">Cell outer membrane</location>
        <topology evidence="1 7">Multi-pass membrane protein</topology>
    </subcellularLocation>
</comment>
<evidence type="ECO:0000256" key="1">
    <source>
        <dbReference type="ARBA" id="ARBA00004571"/>
    </source>
</evidence>
<dbReference type="SUPFAM" id="SSF56935">
    <property type="entry name" value="Porins"/>
    <property type="match status" value="1"/>
</dbReference>
<evidence type="ECO:0000256" key="3">
    <source>
        <dbReference type="ARBA" id="ARBA00022452"/>
    </source>
</evidence>
<dbReference type="InterPro" id="IPR036942">
    <property type="entry name" value="Beta-barrel_TonB_sf"/>
</dbReference>
<evidence type="ECO:0000256" key="5">
    <source>
        <dbReference type="ARBA" id="ARBA00023136"/>
    </source>
</evidence>